<accession>A0A1F7H250</accession>
<evidence type="ECO:0000313" key="1">
    <source>
        <dbReference type="EMBL" id="OGK25291.1"/>
    </source>
</evidence>
<organism evidence="1 2">
    <name type="scientific">Candidatus Roizmanbacteria bacterium RIFCSPHIGHO2_02_FULL_38_11</name>
    <dbReference type="NCBI Taxonomy" id="1802039"/>
    <lineage>
        <taxon>Bacteria</taxon>
        <taxon>Candidatus Roizmaniibacteriota</taxon>
    </lineage>
</organism>
<dbReference type="Proteomes" id="UP000177913">
    <property type="component" value="Unassembled WGS sequence"/>
</dbReference>
<protein>
    <submittedName>
        <fullName evidence="1">Uncharacterized protein</fullName>
    </submittedName>
</protein>
<gene>
    <name evidence="1" type="ORF">A3C25_00535</name>
</gene>
<proteinExistence type="predicted"/>
<reference evidence="1 2" key="1">
    <citation type="journal article" date="2016" name="Nat. Commun.">
        <title>Thousands of microbial genomes shed light on interconnected biogeochemical processes in an aquifer system.</title>
        <authorList>
            <person name="Anantharaman K."/>
            <person name="Brown C.T."/>
            <person name="Hug L.A."/>
            <person name="Sharon I."/>
            <person name="Castelle C.J."/>
            <person name="Probst A.J."/>
            <person name="Thomas B.C."/>
            <person name="Singh A."/>
            <person name="Wilkins M.J."/>
            <person name="Karaoz U."/>
            <person name="Brodie E.L."/>
            <person name="Williams K.H."/>
            <person name="Hubbard S.S."/>
            <person name="Banfield J.F."/>
        </authorList>
    </citation>
    <scope>NUCLEOTIDE SEQUENCE [LARGE SCALE GENOMIC DNA]</scope>
</reference>
<dbReference type="EMBL" id="MFZO01000013">
    <property type="protein sequence ID" value="OGK25291.1"/>
    <property type="molecule type" value="Genomic_DNA"/>
</dbReference>
<evidence type="ECO:0000313" key="2">
    <source>
        <dbReference type="Proteomes" id="UP000177913"/>
    </source>
</evidence>
<sequence length="133" mass="15761">MTKKNGKDVIEIFSNLKKALGSKPPIEEMYEEIRMMRFKIKPISGDVSLLQLKNSRLIETLWSLGKLDEVFQREYKKLSEDQKEVFFRLFDNLHQQFQDQLNKVNINPEVKSNLPQILEMEIFKDISTKKKVN</sequence>
<name>A0A1F7H250_9BACT</name>
<dbReference type="AlphaFoldDB" id="A0A1F7H250"/>
<comment type="caution">
    <text evidence="1">The sequence shown here is derived from an EMBL/GenBank/DDBJ whole genome shotgun (WGS) entry which is preliminary data.</text>
</comment>